<keyword evidence="3" id="KW-1185">Reference proteome</keyword>
<sequence length="138" mass="15705">MQQQQSYVMRLGCVFRHPLHDRLAVDQACASSRQFQQKRCEHTHVTSKRPSPAGMNSTAYQHPGAGHHLTRLLFSTYDRVSHAAVSNDDKPACARAADSSAYQDWQALVTHQLWWRRRAAEAVGERERTVERVSMSCV</sequence>
<reference evidence="2" key="2">
    <citation type="submission" date="2023-06" db="EMBL/GenBank/DDBJ databases">
        <authorList>
            <person name="Ma L."/>
            <person name="Liu K.-W."/>
            <person name="Li Z."/>
            <person name="Hsiao Y.-Y."/>
            <person name="Qi Y."/>
            <person name="Fu T."/>
            <person name="Tang G."/>
            <person name="Zhang D."/>
            <person name="Sun W.-H."/>
            <person name="Liu D.-K."/>
            <person name="Li Y."/>
            <person name="Chen G.-Z."/>
            <person name="Liu X.-D."/>
            <person name="Liao X.-Y."/>
            <person name="Jiang Y.-T."/>
            <person name="Yu X."/>
            <person name="Hao Y."/>
            <person name="Huang J."/>
            <person name="Zhao X.-W."/>
            <person name="Ke S."/>
            <person name="Chen Y.-Y."/>
            <person name="Wu W.-L."/>
            <person name="Hsu J.-L."/>
            <person name="Lin Y.-F."/>
            <person name="Huang M.-D."/>
            <person name="Li C.-Y."/>
            <person name="Huang L."/>
            <person name="Wang Z.-W."/>
            <person name="Zhao X."/>
            <person name="Zhong W.-Y."/>
            <person name="Peng D.-H."/>
            <person name="Ahmad S."/>
            <person name="Lan S."/>
            <person name="Zhang J.-S."/>
            <person name="Tsai W.-C."/>
            <person name="Van De Peer Y."/>
            <person name="Liu Z.-J."/>
        </authorList>
    </citation>
    <scope>NUCLEOTIDE SEQUENCE</scope>
    <source>
        <strain evidence="2">CP</strain>
        <tissue evidence="2">Leaves</tissue>
    </source>
</reference>
<organism evidence="2 3">
    <name type="scientific">Acorus calamus</name>
    <name type="common">Sweet flag</name>
    <dbReference type="NCBI Taxonomy" id="4465"/>
    <lineage>
        <taxon>Eukaryota</taxon>
        <taxon>Viridiplantae</taxon>
        <taxon>Streptophyta</taxon>
        <taxon>Embryophyta</taxon>
        <taxon>Tracheophyta</taxon>
        <taxon>Spermatophyta</taxon>
        <taxon>Magnoliopsida</taxon>
        <taxon>Liliopsida</taxon>
        <taxon>Acoraceae</taxon>
        <taxon>Acorus</taxon>
    </lineage>
</organism>
<accession>A0AAV9C959</accession>
<comment type="caution">
    <text evidence="2">The sequence shown here is derived from an EMBL/GenBank/DDBJ whole genome shotgun (WGS) entry which is preliminary data.</text>
</comment>
<evidence type="ECO:0000313" key="3">
    <source>
        <dbReference type="Proteomes" id="UP001180020"/>
    </source>
</evidence>
<gene>
    <name evidence="2" type="ORF">QJS10_CPB20g00320</name>
</gene>
<protein>
    <submittedName>
        <fullName evidence="2">Uncharacterized protein</fullName>
    </submittedName>
</protein>
<evidence type="ECO:0000256" key="1">
    <source>
        <dbReference type="SAM" id="MobiDB-lite"/>
    </source>
</evidence>
<dbReference type="EMBL" id="JAUJYO010000020">
    <property type="protein sequence ID" value="KAK1285685.1"/>
    <property type="molecule type" value="Genomic_DNA"/>
</dbReference>
<name>A0AAV9C959_ACOCL</name>
<evidence type="ECO:0000313" key="2">
    <source>
        <dbReference type="EMBL" id="KAK1285685.1"/>
    </source>
</evidence>
<dbReference type="Proteomes" id="UP001180020">
    <property type="component" value="Unassembled WGS sequence"/>
</dbReference>
<proteinExistence type="predicted"/>
<reference evidence="2" key="1">
    <citation type="journal article" date="2023" name="Nat. Commun.">
        <title>Diploid and tetraploid genomes of Acorus and the evolution of monocots.</title>
        <authorList>
            <person name="Ma L."/>
            <person name="Liu K.W."/>
            <person name="Li Z."/>
            <person name="Hsiao Y.Y."/>
            <person name="Qi Y."/>
            <person name="Fu T."/>
            <person name="Tang G.D."/>
            <person name="Zhang D."/>
            <person name="Sun W.H."/>
            <person name="Liu D.K."/>
            <person name="Li Y."/>
            <person name="Chen G.Z."/>
            <person name="Liu X.D."/>
            <person name="Liao X.Y."/>
            <person name="Jiang Y.T."/>
            <person name="Yu X."/>
            <person name="Hao Y."/>
            <person name="Huang J."/>
            <person name="Zhao X.W."/>
            <person name="Ke S."/>
            <person name="Chen Y.Y."/>
            <person name="Wu W.L."/>
            <person name="Hsu J.L."/>
            <person name="Lin Y.F."/>
            <person name="Huang M.D."/>
            <person name="Li C.Y."/>
            <person name="Huang L."/>
            <person name="Wang Z.W."/>
            <person name="Zhao X."/>
            <person name="Zhong W.Y."/>
            <person name="Peng D.H."/>
            <person name="Ahmad S."/>
            <person name="Lan S."/>
            <person name="Zhang J.S."/>
            <person name="Tsai W.C."/>
            <person name="Van de Peer Y."/>
            <person name="Liu Z.J."/>
        </authorList>
    </citation>
    <scope>NUCLEOTIDE SEQUENCE</scope>
    <source>
        <strain evidence="2">CP</strain>
    </source>
</reference>
<feature type="region of interest" description="Disordered" evidence="1">
    <location>
        <begin position="40"/>
        <end position="62"/>
    </location>
</feature>
<dbReference type="AlphaFoldDB" id="A0AAV9C959"/>